<dbReference type="Proteomes" id="UP000295573">
    <property type="component" value="Unassembled WGS sequence"/>
</dbReference>
<comment type="catalytic activity">
    <reaction evidence="1">
        <text>Hydrolysis of terminal, non-reducing beta-D-glucosyl residues with release of beta-D-glucose.</text>
        <dbReference type="EC" id="3.2.1.21"/>
    </reaction>
</comment>
<dbReference type="Pfam" id="PF00933">
    <property type="entry name" value="Glyco_hydro_3"/>
    <property type="match status" value="1"/>
</dbReference>
<dbReference type="InterPro" id="IPR002772">
    <property type="entry name" value="Glyco_hydro_3_C"/>
</dbReference>
<dbReference type="AlphaFoldDB" id="A0A4R2I993"/>
<name>A0A4R2I993_9ACTN</name>
<dbReference type="InterPro" id="IPR017853">
    <property type="entry name" value="GH"/>
</dbReference>
<evidence type="ECO:0000256" key="5">
    <source>
        <dbReference type="ARBA" id="ARBA00022801"/>
    </source>
</evidence>
<keyword evidence="4 8" id="KW-0732">Signal</keyword>
<comment type="similarity">
    <text evidence="2 7">Belongs to the glycosyl hydrolase 3 family.</text>
</comment>
<dbReference type="OrthoDB" id="9803863at2"/>
<gene>
    <name evidence="11" type="ORF">EV646_118113</name>
</gene>
<dbReference type="RefSeq" id="WP_132157131.1">
    <property type="nucleotide sequence ID" value="NZ_SLWR01000018.1"/>
</dbReference>
<keyword evidence="12" id="KW-1185">Reference proteome</keyword>
<dbReference type="EC" id="3.2.1.21" evidence="3"/>
<accession>A0A4R2I993</accession>
<feature type="domain" description="Glycoside hydrolase family 3 C-terminal" evidence="10">
    <location>
        <begin position="443"/>
        <end position="659"/>
    </location>
</feature>
<comment type="caution">
    <text evidence="11">The sequence shown here is derived from an EMBL/GenBank/DDBJ whole genome shotgun (WGS) entry which is preliminary data.</text>
</comment>
<evidence type="ECO:0000256" key="4">
    <source>
        <dbReference type="ARBA" id="ARBA00022729"/>
    </source>
</evidence>
<keyword evidence="6 7" id="KW-0326">Glycosidase</keyword>
<evidence type="ECO:0000259" key="10">
    <source>
        <dbReference type="Pfam" id="PF01915"/>
    </source>
</evidence>
<dbReference type="Pfam" id="PF01915">
    <property type="entry name" value="Glyco_hydro_3_C"/>
    <property type="match status" value="1"/>
</dbReference>
<dbReference type="SUPFAM" id="SSF52279">
    <property type="entry name" value="Beta-D-glucan exohydrolase, C-terminal domain"/>
    <property type="match status" value="1"/>
</dbReference>
<evidence type="ECO:0000313" key="11">
    <source>
        <dbReference type="EMBL" id="TCO40199.1"/>
    </source>
</evidence>
<evidence type="ECO:0000256" key="1">
    <source>
        <dbReference type="ARBA" id="ARBA00000448"/>
    </source>
</evidence>
<evidence type="ECO:0000256" key="6">
    <source>
        <dbReference type="ARBA" id="ARBA00023295"/>
    </source>
</evidence>
<dbReference type="GO" id="GO:0008422">
    <property type="term" value="F:beta-glucosidase activity"/>
    <property type="evidence" value="ECO:0007669"/>
    <property type="project" value="UniProtKB-EC"/>
</dbReference>
<dbReference type="GO" id="GO:0009251">
    <property type="term" value="P:glucan catabolic process"/>
    <property type="evidence" value="ECO:0007669"/>
    <property type="project" value="TreeGrafter"/>
</dbReference>
<evidence type="ECO:0000313" key="12">
    <source>
        <dbReference type="Proteomes" id="UP000295573"/>
    </source>
</evidence>
<dbReference type="InterPro" id="IPR036881">
    <property type="entry name" value="Glyco_hydro_3_C_sf"/>
</dbReference>
<dbReference type="InterPro" id="IPR051915">
    <property type="entry name" value="Cellulose_Degrad_GH3"/>
</dbReference>
<dbReference type="PANTHER" id="PTHR30620">
    <property type="entry name" value="PERIPLASMIC BETA-GLUCOSIDASE-RELATED"/>
    <property type="match status" value="1"/>
</dbReference>
<evidence type="ECO:0000256" key="3">
    <source>
        <dbReference type="ARBA" id="ARBA00012744"/>
    </source>
</evidence>
<dbReference type="SUPFAM" id="SSF51445">
    <property type="entry name" value="(Trans)glycosidases"/>
    <property type="match status" value="1"/>
</dbReference>
<protein>
    <recommendedName>
        <fullName evidence="3">beta-glucosidase</fullName>
        <ecNumber evidence="3">3.2.1.21</ecNumber>
    </recommendedName>
</protein>
<evidence type="ECO:0000259" key="9">
    <source>
        <dbReference type="Pfam" id="PF00933"/>
    </source>
</evidence>
<feature type="domain" description="Glycoside hydrolase family 3 N-terminal" evidence="9">
    <location>
        <begin position="74"/>
        <end position="404"/>
    </location>
</feature>
<organism evidence="11 12">
    <name type="scientific">Kribbella antiqua</name>
    <dbReference type="NCBI Taxonomy" id="2512217"/>
    <lineage>
        <taxon>Bacteria</taxon>
        <taxon>Bacillati</taxon>
        <taxon>Actinomycetota</taxon>
        <taxon>Actinomycetes</taxon>
        <taxon>Propionibacteriales</taxon>
        <taxon>Kribbellaceae</taxon>
        <taxon>Kribbella</taxon>
    </lineage>
</organism>
<sequence length="663" mass="70747">MRLITSPRRFFAAIVPLALVLAVGSTPSAVVATDGPPPSVDELGRPLIRNSGQAYLNAGLPVAARVADLLRRMTLEEKVGQMTQAERGAVTNDATLVTTWRLGSVLSGGGSVPTPNTPTAWADMVDRFQAAALQTRLQIPLLYGVDSVHGHGNLLGATVFPHNIGLGSTWDPALVRRIEHVVSEETRATGPQWAFAPCICVARDTRWGRTYESFSESPWLVSQFASAIEGFQGSNLAATDRVLASAKHFAGDGDTEFGSAAGDYTIDQGITVTNRQDFARIDLAPYVPAVRTYNTGTVMPSFSSVDWTEDGVGNPIKMHANRELITSVLKGKLGFAGFVISDWEGIHQLPGDWATQVRTGVNAGIDMFMEPNSYQSFETTLLDEVRAGRVSQARIDDAVRRILTKKFELGLFEKPYTDRTHLGEVGSAQHRALAREAVAKSQVLLKNAGGLLPLKKNAKIYVAGRNADNMGNQAGGWTLSWQGASGRDRIPGNTILEGIQQVAGSVTYSEDGSAPTAGSDVAIVAVGETPYAEGFGDVGGPLWAYDPEDAGVPREPKSLDLQPADQAVVDKVCGAVAKCVVLVVSGRPQVIPPAQLQKIDALVASWLPGSQGEGVADVLFGAKPFTGKLSHTWPRTAAQEPINTGDPTYNPLYPFAWGLRTSP</sequence>
<dbReference type="Gene3D" id="3.20.20.300">
    <property type="entry name" value="Glycoside hydrolase, family 3, N-terminal domain"/>
    <property type="match status" value="1"/>
</dbReference>
<dbReference type="InterPro" id="IPR001764">
    <property type="entry name" value="Glyco_hydro_3_N"/>
</dbReference>
<keyword evidence="5 7" id="KW-0378">Hydrolase</keyword>
<dbReference type="PROSITE" id="PS00775">
    <property type="entry name" value="GLYCOSYL_HYDROL_F3"/>
    <property type="match status" value="1"/>
</dbReference>
<evidence type="ECO:0000256" key="2">
    <source>
        <dbReference type="ARBA" id="ARBA00005336"/>
    </source>
</evidence>
<dbReference type="Gene3D" id="3.40.50.1700">
    <property type="entry name" value="Glycoside hydrolase family 3 C-terminal domain"/>
    <property type="match status" value="1"/>
</dbReference>
<dbReference type="InterPro" id="IPR036962">
    <property type="entry name" value="Glyco_hydro_3_N_sf"/>
</dbReference>
<dbReference type="PRINTS" id="PR00133">
    <property type="entry name" value="GLHYDRLASE3"/>
</dbReference>
<dbReference type="InterPro" id="IPR019800">
    <property type="entry name" value="Glyco_hydro_3_AS"/>
</dbReference>
<evidence type="ECO:0000256" key="7">
    <source>
        <dbReference type="RuleBase" id="RU361161"/>
    </source>
</evidence>
<feature type="signal peptide" evidence="8">
    <location>
        <begin position="1"/>
        <end position="32"/>
    </location>
</feature>
<dbReference type="PANTHER" id="PTHR30620:SF16">
    <property type="entry name" value="LYSOSOMAL BETA GLUCOSIDASE"/>
    <property type="match status" value="1"/>
</dbReference>
<proteinExistence type="inferred from homology"/>
<dbReference type="EMBL" id="SLWR01000018">
    <property type="protein sequence ID" value="TCO40199.1"/>
    <property type="molecule type" value="Genomic_DNA"/>
</dbReference>
<feature type="chain" id="PRO_5020377526" description="beta-glucosidase" evidence="8">
    <location>
        <begin position="33"/>
        <end position="663"/>
    </location>
</feature>
<evidence type="ECO:0000256" key="8">
    <source>
        <dbReference type="SAM" id="SignalP"/>
    </source>
</evidence>
<reference evidence="11 12" key="1">
    <citation type="journal article" date="2015" name="Stand. Genomic Sci.">
        <title>Genomic Encyclopedia of Bacterial and Archaeal Type Strains, Phase III: the genomes of soil and plant-associated and newly described type strains.</title>
        <authorList>
            <person name="Whitman W.B."/>
            <person name="Woyke T."/>
            <person name="Klenk H.P."/>
            <person name="Zhou Y."/>
            <person name="Lilburn T.G."/>
            <person name="Beck B.J."/>
            <person name="De Vos P."/>
            <person name="Vandamme P."/>
            <person name="Eisen J.A."/>
            <person name="Garrity G."/>
            <person name="Hugenholtz P."/>
            <person name="Kyrpides N.C."/>
        </authorList>
    </citation>
    <scope>NUCLEOTIDE SEQUENCE [LARGE SCALE GENOMIC DNA]</scope>
    <source>
        <strain evidence="11 12">VKM Ac-2541</strain>
    </source>
</reference>